<organism evidence="2 3">
    <name type="scientific">Anisodus tanguticus</name>
    <dbReference type="NCBI Taxonomy" id="243964"/>
    <lineage>
        <taxon>Eukaryota</taxon>
        <taxon>Viridiplantae</taxon>
        <taxon>Streptophyta</taxon>
        <taxon>Embryophyta</taxon>
        <taxon>Tracheophyta</taxon>
        <taxon>Spermatophyta</taxon>
        <taxon>Magnoliopsida</taxon>
        <taxon>eudicotyledons</taxon>
        <taxon>Gunneridae</taxon>
        <taxon>Pentapetalae</taxon>
        <taxon>asterids</taxon>
        <taxon>lamiids</taxon>
        <taxon>Solanales</taxon>
        <taxon>Solanaceae</taxon>
        <taxon>Solanoideae</taxon>
        <taxon>Hyoscyameae</taxon>
        <taxon>Anisodus</taxon>
    </lineage>
</organism>
<accession>A0AAE1SWL4</accession>
<reference evidence="2" key="1">
    <citation type="submission" date="2023-12" db="EMBL/GenBank/DDBJ databases">
        <title>Genome assembly of Anisodus tanguticus.</title>
        <authorList>
            <person name="Wang Y.-J."/>
        </authorList>
    </citation>
    <scope>NUCLEOTIDE SEQUENCE</scope>
    <source>
        <strain evidence="2">KB-2021</strain>
        <tissue evidence="2">Leaf</tissue>
    </source>
</reference>
<dbReference type="AlphaFoldDB" id="A0AAE1SWL4"/>
<sequence>MHAHLRVHMWVRGEMVPDENDQDIAIEKAILLDCIISGCHINVGEIIVAEIGHKEDQGQTLFPFPCLVTGLCLDVKIPMLARVDSTIKADGEIDIFKRKDGMNLTTNRKKKETSHVLLNDTEHQFVSQTDIEPVIPAPTQTPSKAKFYKIITLISHQETFVVLYYDHRSRSLD</sequence>
<evidence type="ECO:0000259" key="1">
    <source>
        <dbReference type="Pfam" id="PF20167"/>
    </source>
</evidence>
<evidence type="ECO:0000313" key="2">
    <source>
        <dbReference type="EMBL" id="KAK4377116.1"/>
    </source>
</evidence>
<dbReference type="EMBL" id="JAVYJV010000002">
    <property type="protein sequence ID" value="KAK4377116.1"/>
    <property type="molecule type" value="Genomic_DNA"/>
</dbReference>
<keyword evidence="3" id="KW-1185">Reference proteome</keyword>
<protein>
    <recommendedName>
        <fullName evidence="1">Putative plant transposon protein domain-containing protein</fullName>
    </recommendedName>
</protein>
<feature type="domain" description="Putative plant transposon protein" evidence="1">
    <location>
        <begin position="9"/>
        <end position="78"/>
    </location>
</feature>
<dbReference type="Proteomes" id="UP001291623">
    <property type="component" value="Unassembled WGS sequence"/>
</dbReference>
<comment type="caution">
    <text evidence="2">The sequence shown here is derived from an EMBL/GenBank/DDBJ whole genome shotgun (WGS) entry which is preliminary data.</text>
</comment>
<gene>
    <name evidence="2" type="ORF">RND71_003412</name>
</gene>
<evidence type="ECO:0000313" key="3">
    <source>
        <dbReference type="Proteomes" id="UP001291623"/>
    </source>
</evidence>
<proteinExistence type="predicted"/>
<dbReference type="InterPro" id="IPR046796">
    <property type="entry name" value="Transposase_32_dom"/>
</dbReference>
<dbReference type="Pfam" id="PF20167">
    <property type="entry name" value="Transposase_32"/>
    <property type="match status" value="1"/>
</dbReference>
<name>A0AAE1SWL4_9SOLA</name>